<feature type="domain" description="BRCT" evidence="2">
    <location>
        <begin position="1"/>
        <end position="93"/>
    </location>
</feature>
<dbReference type="SUPFAM" id="SSF52113">
    <property type="entry name" value="BRCT domain"/>
    <property type="match status" value="1"/>
</dbReference>
<feature type="compositionally biased region" description="Pro residues" evidence="1">
    <location>
        <begin position="195"/>
        <end position="213"/>
    </location>
</feature>
<dbReference type="Pfam" id="PF00533">
    <property type="entry name" value="BRCT"/>
    <property type="match status" value="1"/>
</dbReference>
<evidence type="ECO:0000259" key="2">
    <source>
        <dbReference type="PROSITE" id="PS50172"/>
    </source>
</evidence>
<gene>
    <name evidence="4" type="ORF">BU16DRAFT_554377</name>
</gene>
<dbReference type="Proteomes" id="UP000799750">
    <property type="component" value="Unassembled WGS sequence"/>
</dbReference>
<keyword evidence="5" id="KW-1185">Reference proteome</keyword>
<dbReference type="AlphaFoldDB" id="A0A6A6RCN1"/>
<dbReference type="SMART" id="SM00292">
    <property type="entry name" value="BRCT"/>
    <property type="match status" value="1"/>
</dbReference>
<dbReference type="EMBL" id="MU004181">
    <property type="protein sequence ID" value="KAF2502311.1"/>
    <property type="molecule type" value="Genomic_DNA"/>
</dbReference>
<dbReference type="PROSITE" id="PS51977">
    <property type="entry name" value="WGR"/>
    <property type="match status" value="1"/>
</dbReference>
<feature type="region of interest" description="Disordered" evidence="1">
    <location>
        <begin position="167"/>
        <end position="219"/>
    </location>
</feature>
<evidence type="ECO:0000256" key="1">
    <source>
        <dbReference type="SAM" id="MobiDB-lite"/>
    </source>
</evidence>
<organism evidence="4 5">
    <name type="scientific">Lophium mytilinum</name>
    <dbReference type="NCBI Taxonomy" id="390894"/>
    <lineage>
        <taxon>Eukaryota</taxon>
        <taxon>Fungi</taxon>
        <taxon>Dikarya</taxon>
        <taxon>Ascomycota</taxon>
        <taxon>Pezizomycotina</taxon>
        <taxon>Dothideomycetes</taxon>
        <taxon>Pleosporomycetidae</taxon>
        <taxon>Mytilinidiales</taxon>
        <taxon>Mytilinidiaceae</taxon>
        <taxon>Lophium</taxon>
    </lineage>
</organism>
<feature type="compositionally biased region" description="Basic and acidic residues" evidence="1">
    <location>
        <begin position="103"/>
        <end position="121"/>
    </location>
</feature>
<dbReference type="PANTHER" id="PTHR47667">
    <property type="entry name" value="REGULATOR OF TY1 TRANSPOSITION PROTEIN 107"/>
    <property type="match status" value="1"/>
</dbReference>
<dbReference type="InterPro" id="IPR008893">
    <property type="entry name" value="WGR_domain"/>
</dbReference>
<dbReference type="PROSITE" id="PS50172">
    <property type="entry name" value="BRCT"/>
    <property type="match status" value="1"/>
</dbReference>
<dbReference type="OrthoDB" id="342264at2759"/>
<feature type="domain" description="WGR" evidence="3">
    <location>
        <begin position="231"/>
        <end position="334"/>
    </location>
</feature>
<sequence>MKDPLGKFVIAVTGNFNDSNEKIKGWVQANGGKWAATITKHTTHLICSEEHWKRDVQLVAAAKAYPNIHVVKYDWLEDSLQARRPKSEKPYLWKTIMRAKLKEQNRKRAEMRRALKQDAAAHRQGCNQALKDLNSGTSKRKAKNSNTWFTSSLASLEAARSDRAAYKAAAATLPTPSPDSQHSPHPNAQPSSTTPSPPAPTPTPPTAQPPPAPSRAAAKADNGVAMRFLDLYHFHRDRTNFIYDIVLARIDLATNTNSRYLLRLYETNTLPHAYCTVLRYITPNMPAGPAKQYVAPMGSSFEVAFRAWRSVFQQKTLLAWEERLLEEGERAERVRARMKKGDCPFFYRAPMVGLARGVFPGEELRGEVGGKGVRLEI</sequence>
<dbReference type="InterPro" id="IPR036930">
    <property type="entry name" value="WGR_dom_sf"/>
</dbReference>
<accession>A0A6A6RCN1</accession>
<feature type="region of interest" description="Disordered" evidence="1">
    <location>
        <begin position="103"/>
        <end position="123"/>
    </location>
</feature>
<dbReference type="CDD" id="cd00027">
    <property type="entry name" value="BRCT"/>
    <property type="match status" value="1"/>
</dbReference>
<protein>
    <submittedName>
        <fullName evidence="4">Uncharacterized protein</fullName>
    </submittedName>
</protein>
<evidence type="ECO:0000313" key="5">
    <source>
        <dbReference type="Proteomes" id="UP000799750"/>
    </source>
</evidence>
<evidence type="ECO:0000259" key="3">
    <source>
        <dbReference type="PROSITE" id="PS51977"/>
    </source>
</evidence>
<name>A0A6A6RCN1_9PEZI</name>
<dbReference type="InterPro" id="IPR053036">
    <property type="entry name" value="CellCycle_DNARepair_Reg"/>
</dbReference>
<dbReference type="PANTHER" id="PTHR47667:SF1">
    <property type="entry name" value="REGULATOR OF TY1 TRANSPOSITION PROTEIN 107"/>
    <property type="match status" value="1"/>
</dbReference>
<dbReference type="Gene3D" id="3.40.50.10190">
    <property type="entry name" value="BRCT domain"/>
    <property type="match status" value="1"/>
</dbReference>
<dbReference type="SUPFAM" id="SSF142921">
    <property type="entry name" value="WGR domain-like"/>
    <property type="match status" value="1"/>
</dbReference>
<dbReference type="InterPro" id="IPR036420">
    <property type="entry name" value="BRCT_dom_sf"/>
</dbReference>
<evidence type="ECO:0000313" key="4">
    <source>
        <dbReference type="EMBL" id="KAF2502311.1"/>
    </source>
</evidence>
<reference evidence="4" key="1">
    <citation type="journal article" date="2020" name="Stud. Mycol.">
        <title>101 Dothideomycetes genomes: a test case for predicting lifestyles and emergence of pathogens.</title>
        <authorList>
            <person name="Haridas S."/>
            <person name="Albert R."/>
            <person name="Binder M."/>
            <person name="Bloem J."/>
            <person name="Labutti K."/>
            <person name="Salamov A."/>
            <person name="Andreopoulos B."/>
            <person name="Baker S."/>
            <person name="Barry K."/>
            <person name="Bills G."/>
            <person name="Bluhm B."/>
            <person name="Cannon C."/>
            <person name="Castanera R."/>
            <person name="Culley D."/>
            <person name="Daum C."/>
            <person name="Ezra D."/>
            <person name="Gonzalez J."/>
            <person name="Henrissat B."/>
            <person name="Kuo A."/>
            <person name="Liang C."/>
            <person name="Lipzen A."/>
            <person name="Lutzoni F."/>
            <person name="Magnuson J."/>
            <person name="Mondo S."/>
            <person name="Nolan M."/>
            <person name="Ohm R."/>
            <person name="Pangilinan J."/>
            <person name="Park H.-J."/>
            <person name="Ramirez L."/>
            <person name="Alfaro M."/>
            <person name="Sun H."/>
            <person name="Tritt A."/>
            <person name="Yoshinaga Y."/>
            <person name="Zwiers L.-H."/>
            <person name="Turgeon B."/>
            <person name="Goodwin S."/>
            <person name="Spatafora J."/>
            <person name="Crous P."/>
            <person name="Grigoriev I."/>
        </authorList>
    </citation>
    <scope>NUCLEOTIDE SEQUENCE</scope>
    <source>
        <strain evidence="4">CBS 269.34</strain>
    </source>
</reference>
<proteinExistence type="predicted"/>
<dbReference type="InterPro" id="IPR001357">
    <property type="entry name" value="BRCT_dom"/>
</dbReference>